<feature type="region of interest" description="Disordered" evidence="1">
    <location>
        <begin position="75"/>
        <end position="108"/>
    </location>
</feature>
<dbReference type="Proteomes" id="UP001610563">
    <property type="component" value="Unassembled WGS sequence"/>
</dbReference>
<gene>
    <name evidence="2" type="ORF">BJX66DRAFT_284046</name>
</gene>
<proteinExistence type="predicted"/>
<reference evidence="2 3" key="1">
    <citation type="submission" date="2024-07" db="EMBL/GenBank/DDBJ databases">
        <title>Section-level genome sequencing and comparative genomics of Aspergillus sections Usti and Cavernicolus.</title>
        <authorList>
            <consortium name="Lawrence Berkeley National Laboratory"/>
            <person name="Nybo J.L."/>
            <person name="Vesth T.C."/>
            <person name="Theobald S."/>
            <person name="Frisvad J.C."/>
            <person name="Larsen T.O."/>
            <person name="Kjaerboelling I."/>
            <person name="Rothschild-Mancinelli K."/>
            <person name="Lyhne E.K."/>
            <person name="Kogle M.E."/>
            <person name="Barry K."/>
            <person name="Clum A."/>
            <person name="Na H."/>
            <person name="Ledsgaard L."/>
            <person name="Lin J."/>
            <person name="Lipzen A."/>
            <person name="Kuo A."/>
            <person name="Riley R."/>
            <person name="Mondo S."/>
            <person name="Labutti K."/>
            <person name="Haridas S."/>
            <person name="Pangalinan J."/>
            <person name="Salamov A.A."/>
            <person name="Simmons B.A."/>
            <person name="Magnuson J.K."/>
            <person name="Chen J."/>
            <person name="Drula E."/>
            <person name="Henrissat B."/>
            <person name="Wiebenga A."/>
            <person name="Lubbers R.J."/>
            <person name="Gomes A.C."/>
            <person name="Makela M.R."/>
            <person name="Stajich J."/>
            <person name="Grigoriev I.V."/>
            <person name="Mortensen U.H."/>
            <person name="De Vries R.P."/>
            <person name="Baker S.E."/>
            <person name="Andersen M.R."/>
        </authorList>
    </citation>
    <scope>NUCLEOTIDE SEQUENCE [LARGE SCALE GENOMIC DNA]</scope>
    <source>
        <strain evidence="2 3">CBS 209.92</strain>
    </source>
</reference>
<feature type="compositionally biased region" description="Polar residues" evidence="1">
    <location>
        <begin position="75"/>
        <end position="104"/>
    </location>
</feature>
<comment type="caution">
    <text evidence="2">The sequence shown here is derived from an EMBL/GenBank/DDBJ whole genome shotgun (WGS) entry which is preliminary data.</text>
</comment>
<keyword evidence="3" id="KW-1185">Reference proteome</keyword>
<protein>
    <submittedName>
        <fullName evidence="2">Uncharacterized protein</fullName>
    </submittedName>
</protein>
<evidence type="ECO:0000313" key="2">
    <source>
        <dbReference type="EMBL" id="KAL2787452.1"/>
    </source>
</evidence>
<accession>A0ABR4FWW5</accession>
<evidence type="ECO:0000313" key="3">
    <source>
        <dbReference type="Proteomes" id="UP001610563"/>
    </source>
</evidence>
<organism evidence="2 3">
    <name type="scientific">Aspergillus keveii</name>
    <dbReference type="NCBI Taxonomy" id="714993"/>
    <lineage>
        <taxon>Eukaryota</taxon>
        <taxon>Fungi</taxon>
        <taxon>Dikarya</taxon>
        <taxon>Ascomycota</taxon>
        <taxon>Pezizomycotina</taxon>
        <taxon>Eurotiomycetes</taxon>
        <taxon>Eurotiomycetidae</taxon>
        <taxon>Eurotiales</taxon>
        <taxon>Aspergillaceae</taxon>
        <taxon>Aspergillus</taxon>
        <taxon>Aspergillus subgen. Nidulantes</taxon>
    </lineage>
</organism>
<name>A0ABR4FWW5_9EURO</name>
<evidence type="ECO:0000256" key="1">
    <source>
        <dbReference type="SAM" id="MobiDB-lite"/>
    </source>
</evidence>
<sequence length="159" mass="18033">MLFHQSTAWASSASRLDVSIALEFASFYIVRCPSRLELSRSQSIIRSKLLSSPKFLSLVFHFIWPRRINASIQTQRSRVDTKLSQSGAEPKFQSSPTEQDSVESATKKAAQLSLLRSKKLANSHRPPGLKQQTPHCYSGDIYRWRLRVFPSTVQQLPKG</sequence>
<dbReference type="EMBL" id="JBFTWV010000096">
    <property type="protein sequence ID" value="KAL2787452.1"/>
    <property type="molecule type" value="Genomic_DNA"/>
</dbReference>